<name>A0A926DAZ0_9FIRM</name>
<dbReference type="EMBL" id="JACRSN010000021">
    <property type="protein sequence ID" value="MBC8534718.1"/>
    <property type="molecule type" value="Genomic_DNA"/>
</dbReference>
<keyword evidence="1" id="KW-1133">Transmembrane helix</keyword>
<dbReference type="RefSeq" id="WP_249320303.1">
    <property type="nucleotide sequence ID" value="NZ_JACRSN010000021.1"/>
</dbReference>
<feature type="domain" description="DUF4097" evidence="2">
    <location>
        <begin position="68"/>
        <end position="312"/>
    </location>
</feature>
<keyword evidence="1" id="KW-0812">Transmembrane</keyword>
<dbReference type="AlphaFoldDB" id="A0A926DAZ0"/>
<gene>
    <name evidence="3" type="ORF">IAG03_12125</name>
</gene>
<dbReference type="Gene3D" id="2.160.20.120">
    <property type="match status" value="1"/>
</dbReference>
<sequence length="316" mass="34360">MKTSAIIRIVIYAFLAVLLVGILCVGILKPGWIPSKFIIHTGGLQSELDYPDSESYTRGGGSVQPDLVEKIEVHWGAGEVLISTYDGDRIRFSETADSKLSEDEEMRYLIRDGKLFIQHRKPFSFFGIGEAYKQKTLTLEIPASMTKASALQELKLETISASMTANDLAAQDLRINTTSGDLSLTHAVCDTAELETTSGNITANDLTAQELTVDAVSGEISLDGDFSKISAEAVSGDMEISSKICPEAVEMDSVSGNLTLLIPENDGFTTGFESVSGDFFCEFSTQNSKHSCLYKNGEAEFRMETVSGDMQIKRIG</sequence>
<comment type="caution">
    <text evidence="3">The sequence shown here is derived from an EMBL/GenBank/DDBJ whole genome shotgun (WGS) entry which is preliminary data.</text>
</comment>
<proteinExistence type="predicted"/>
<evidence type="ECO:0000313" key="3">
    <source>
        <dbReference type="EMBL" id="MBC8534718.1"/>
    </source>
</evidence>
<organism evidence="3 4">
    <name type="scientific">Yeguia hominis</name>
    <dbReference type="NCBI Taxonomy" id="2763662"/>
    <lineage>
        <taxon>Bacteria</taxon>
        <taxon>Bacillati</taxon>
        <taxon>Bacillota</taxon>
        <taxon>Clostridia</taxon>
        <taxon>Eubacteriales</taxon>
        <taxon>Yeguiaceae</taxon>
        <taxon>Yeguia</taxon>
    </lineage>
</organism>
<accession>A0A926DAZ0</accession>
<evidence type="ECO:0000259" key="2">
    <source>
        <dbReference type="Pfam" id="PF13349"/>
    </source>
</evidence>
<feature type="transmembrane region" description="Helical" evidence="1">
    <location>
        <begin position="6"/>
        <end position="28"/>
    </location>
</feature>
<dbReference type="Pfam" id="PF13349">
    <property type="entry name" value="DUF4097"/>
    <property type="match status" value="1"/>
</dbReference>
<protein>
    <submittedName>
        <fullName evidence="3">DUF4097 family beta strand repeat protein</fullName>
    </submittedName>
</protein>
<reference evidence="3" key="1">
    <citation type="submission" date="2020-08" db="EMBL/GenBank/DDBJ databases">
        <title>Genome public.</title>
        <authorList>
            <person name="Liu C."/>
            <person name="Sun Q."/>
        </authorList>
    </citation>
    <scope>NUCLEOTIDE SEQUENCE</scope>
    <source>
        <strain evidence="3">NSJ-40</strain>
    </source>
</reference>
<evidence type="ECO:0000256" key="1">
    <source>
        <dbReference type="SAM" id="Phobius"/>
    </source>
</evidence>
<keyword evidence="1" id="KW-0472">Membrane</keyword>
<dbReference type="Proteomes" id="UP000651482">
    <property type="component" value="Unassembled WGS sequence"/>
</dbReference>
<keyword evidence="4" id="KW-1185">Reference proteome</keyword>
<evidence type="ECO:0000313" key="4">
    <source>
        <dbReference type="Proteomes" id="UP000651482"/>
    </source>
</evidence>
<dbReference type="InterPro" id="IPR025164">
    <property type="entry name" value="Toastrack_DUF4097"/>
</dbReference>